<dbReference type="GO" id="GO:0016740">
    <property type="term" value="F:transferase activity"/>
    <property type="evidence" value="ECO:0007669"/>
    <property type="project" value="UniProtKB-KW"/>
</dbReference>
<evidence type="ECO:0000313" key="14">
    <source>
        <dbReference type="Proteomes" id="UP000267187"/>
    </source>
</evidence>
<dbReference type="OrthoDB" id="9804078at2"/>
<evidence type="ECO:0000256" key="7">
    <source>
        <dbReference type="ARBA" id="ARBA00022917"/>
    </source>
</evidence>
<keyword evidence="14" id="KW-1185">Reference proteome</keyword>
<dbReference type="PANTHER" id="PTHR11659">
    <property type="entry name" value="GLUTAMYL-TRNA GLN AMIDOTRANSFERASE SUBUNIT B MITOCHONDRIAL AND PROKARYOTIC PET112-RELATED"/>
    <property type="match status" value="1"/>
</dbReference>
<comment type="catalytic activity">
    <reaction evidence="10 11">
        <text>L-glutamyl-tRNA(Gln) + L-glutamine + ATP + H2O = L-glutaminyl-tRNA(Gln) + L-glutamate + ADP + phosphate + H(+)</text>
        <dbReference type="Rhea" id="RHEA:17521"/>
        <dbReference type="Rhea" id="RHEA-COMP:9681"/>
        <dbReference type="Rhea" id="RHEA-COMP:9684"/>
        <dbReference type="ChEBI" id="CHEBI:15377"/>
        <dbReference type="ChEBI" id="CHEBI:15378"/>
        <dbReference type="ChEBI" id="CHEBI:29985"/>
        <dbReference type="ChEBI" id="CHEBI:30616"/>
        <dbReference type="ChEBI" id="CHEBI:43474"/>
        <dbReference type="ChEBI" id="CHEBI:58359"/>
        <dbReference type="ChEBI" id="CHEBI:78520"/>
        <dbReference type="ChEBI" id="CHEBI:78521"/>
        <dbReference type="ChEBI" id="CHEBI:456216"/>
    </reaction>
</comment>
<evidence type="ECO:0000256" key="3">
    <source>
        <dbReference type="ARBA" id="ARBA00016923"/>
    </source>
</evidence>
<dbReference type="InterPro" id="IPR017958">
    <property type="entry name" value="Gln-tRNA_amidoTrfase_suB_CS"/>
</dbReference>
<dbReference type="SUPFAM" id="SSF55931">
    <property type="entry name" value="Glutamine synthetase/guanido kinase"/>
    <property type="match status" value="1"/>
</dbReference>
<evidence type="ECO:0000256" key="6">
    <source>
        <dbReference type="ARBA" id="ARBA00022840"/>
    </source>
</evidence>
<dbReference type="FunFam" id="1.10.10.410:FF:000001">
    <property type="entry name" value="Aspartyl/glutamyl-tRNA(Asn/Gln) amidotransferase subunit B"/>
    <property type="match status" value="1"/>
</dbReference>
<dbReference type="Proteomes" id="UP000267187">
    <property type="component" value="Unassembled WGS sequence"/>
</dbReference>
<comment type="similarity">
    <text evidence="1 11">Belongs to the GatB/GatE family. GatB subfamily.</text>
</comment>
<dbReference type="FunFam" id="1.10.150.380:FF:000001">
    <property type="entry name" value="Aspartyl/glutamyl-tRNA(Asn/Gln) amidotransferase subunit B"/>
    <property type="match status" value="1"/>
</dbReference>
<dbReference type="GO" id="GO:0050567">
    <property type="term" value="F:glutaminyl-tRNA synthase (glutamine-hydrolyzing) activity"/>
    <property type="evidence" value="ECO:0007669"/>
    <property type="project" value="UniProtKB-UniRule"/>
</dbReference>
<dbReference type="NCBIfam" id="TIGR00133">
    <property type="entry name" value="gatB"/>
    <property type="match status" value="1"/>
</dbReference>
<keyword evidence="4 11" id="KW-0436">Ligase</keyword>
<evidence type="ECO:0000256" key="8">
    <source>
        <dbReference type="ARBA" id="ARBA00024799"/>
    </source>
</evidence>
<comment type="subunit">
    <text evidence="2 11">Heterotrimer of A, B and C subunits.</text>
</comment>
<dbReference type="Pfam" id="PF02934">
    <property type="entry name" value="GatB_N"/>
    <property type="match status" value="1"/>
</dbReference>
<dbReference type="InterPro" id="IPR023168">
    <property type="entry name" value="GatB_Yqey_C_2"/>
</dbReference>
<organism evidence="13 14">
    <name type="scientific">Umboniibacter marinipuniceus</name>
    <dbReference type="NCBI Taxonomy" id="569599"/>
    <lineage>
        <taxon>Bacteria</taxon>
        <taxon>Pseudomonadati</taxon>
        <taxon>Pseudomonadota</taxon>
        <taxon>Gammaproteobacteria</taxon>
        <taxon>Cellvibrionales</taxon>
        <taxon>Cellvibrionaceae</taxon>
        <taxon>Umboniibacter</taxon>
    </lineage>
</organism>
<keyword evidence="5 11" id="KW-0547">Nucleotide-binding</keyword>
<gene>
    <name evidence="11" type="primary">gatB</name>
    <name evidence="13" type="ORF">DFR27_1901</name>
</gene>
<dbReference type="InterPro" id="IPR006075">
    <property type="entry name" value="Asn/Gln-tRNA_Trfase_suB/E_cat"/>
</dbReference>
<protein>
    <recommendedName>
        <fullName evidence="3 11">Aspartyl/glutamyl-tRNA(Asn/Gln) amidotransferase subunit B</fullName>
        <shortName evidence="11">Asp/Glu-ADT subunit B</shortName>
        <ecNumber evidence="11">6.3.5.-</ecNumber>
    </recommendedName>
</protein>
<name>A0A3M0A3W0_9GAMM</name>
<dbReference type="PANTHER" id="PTHR11659:SF0">
    <property type="entry name" value="GLUTAMYL-TRNA(GLN) AMIDOTRANSFERASE SUBUNIT B, MITOCHONDRIAL"/>
    <property type="match status" value="1"/>
</dbReference>
<evidence type="ECO:0000256" key="5">
    <source>
        <dbReference type="ARBA" id="ARBA00022741"/>
    </source>
</evidence>
<dbReference type="AlphaFoldDB" id="A0A3M0A3W0"/>
<dbReference type="GO" id="GO:0005524">
    <property type="term" value="F:ATP binding"/>
    <property type="evidence" value="ECO:0007669"/>
    <property type="project" value="UniProtKB-KW"/>
</dbReference>
<dbReference type="Gene3D" id="1.10.10.410">
    <property type="match status" value="1"/>
</dbReference>
<keyword evidence="7 11" id="KW-0648">Protein biosynthesis</keyword>
<dbReference type="EC" id="6.3.5.-" evidence="11"/>
<dbReference type="NCBIfam" id="NF004014">
    <property type="entry name" value="PRK05477.1-4"/>
    <property type="match status" value="1"/>
</dbReference>
<proteinExistence type="inferred from homology"/>
<evidence type="ECO:0000256" key="11">
    <source>
        <dbReference type="HAMAP-Rule" id="MF_00121"/>
    </source>
</evidence>
<evidence type="ECO:0000256" key="10">
    <source>
        <dbReference type="ARBA" id="ARBA00047913"/>
    </source>
</evidence>
<evidence type="ECO:0000256" key="4">
    <source>
        <dbReference type="ARBA" id="ARBA00022598"/>
    </source>
</evidence>
<dbReference type="SUPFAM" id="SSF89095">
    <property type="entry name" value="GatB/YqeY motif"/>
    <property type="match status" value="1"/>
</dbReference>
<dbReference type="InterPro" id="IPR018027">
    <property type="entry name" value="Asn/Gln_amidotransferase"/>
</dbReference>
<dbReference type="InterPro" id="IPR014746">
    <property type="entry name" value="Gln_synth/guanido_kin_cat_dom"/>
</dbReference>
<dbReference type="NCBIfam" id="NF004015">
    <property type="entry name" value="PRK05477.1-5"/>
    <property type="match status" value="1"/>
</dbReference>
<accession>A0A3M0A3W0</accession>
<comment type="function">
    <text evidence="8 11">Allows the formation of correctly charged Asn-tRNA(Asn) or Gln-tRNA(Gln) through the transamidation of misacylated Asp-tRNA(Asn) or Glu-tRNA(Gln) in organisms which lack either or both of asparaginyl-tRNA or glutaminyl-tRNA synthetases. The reaction takes place in the presence of glutamine and ATP through an activated phospho-Asp-tRNA(Asn) or phospho-Glu-tRNA(Gln).</text>
</comment>
<dbReference type="GO" id="GO:0050566">
    <property type="term" value="F:asparaginyl-tRNA synthase (glutamine-hydrolyzing) activity"/>
    <property type="evidence" value="ECO:0007669"/>
    <property type="project" value="RHEA"/>
</dbReference>
<dbReference type="PROSITE" id="PS01234">
    <property type="entry name" value="GATB"/>
    <property type="match status" value="1"/>
</dbReference>
<evidence type="ECO:0000256" key="1">
    <source>
        <dbReference type="ARBA" id="ARBA00005306"/>
    </source>
</evidence>
<keyword evidence="13" id="KW-0808">Transferase</keyword>
<dbReference type="InterPro" id="IPR003789">
    <property type="entry name" value="Asn/Gln_tRNA_amidoTrase-B-like"/>
</dbReference>
<dbReference type="GO" id="GO:0070681">
    <property type="term" value="P:glutaminyl-tRNAGln biosynthesis via transamidation"/>
    <property type="evidence" value="ECO:0007669"/>
    <property type="project" value="TreeGrafter"/>
</dbReference>
<reference evidence="13 14" key="1">
    <citation type="submission" date="2018-10" db="EMBL/GenBank/DDBJ databases">
        <title>Genomic Encyclopedia of Type Strains, Phase IV (KMG-IV): sequencing the most valuable type-strain genomes for metagenomic binning, comparative biology and taxonomic classification.</title>
        <authorList>
            <person name="Goeker M."/>
        </authorList>
    </citation>
    <scope>NUCLEOTIDE SEQUENCE [LARGE SCALE GENOMIC DNA]</scope>
    <source>
        <strain evidence="13 14">DSM 25080</strain>
    </source>
</reference>
<dbReference type="HAMAP" id="MF_00121">
    <property type="entry name" value="GatB"/>
    <property type="match status" value="1"/>
</dbReference>
<comment type="caution">
    <text evidence="13">The sequence shown here is derived from an EMBL/GenBank/DDBJ whole genome shotgun (WGS) entry which is preliminary data.</text>
</comment>
<evidence type="ECO:0000256" key="2">
    <source>
        <dbReference type="ARBA" id="ARBA00011123"/>
    </source>
</evidence>
<dbReference type="Pfam" id="PF02637">
    <property type="entry name" value="GatB_Yqey"/>
    <property type="match status" value="1"/>
</dbReference>
<evidence type="ECO:0000259" key="12">
    <source>
        <dbReference type="SMART" id="SM00845"/>
    </source>
</evidence>
<dbReference type="InterPro" id="IPR017959">
    <property type="entry name" value="Asn/Gln-tRNA_amidoTrfase_suB/E"/>
</dbReference>
<dbReference type="InterPro" id="IPR042114">
    <property type="entry name" value="GatB_C_1"/>
</dbReference>
<dbReference type="NCBIfam" id="NF004012">
    <property type="entry name" value="PRK05477.1-2"/>
    <property type="match status" value="1"/>
</dbReference>
<evidence type="ECO:0000313" key="13">
    <source>
        <dbReference type="EMBL" id="RMA79460.1"/>
    </source>
</evidence>
<dbReference type="RefSeq" id="WP_121877215.1">
    <property type="nucleotide sequence ID" value="NZ_REFJ01000004.1"/>
</dbReference>
<dbReference type="SMART" id="SM00845">
    <property type="entry name" value="GatB_Yqey"/>
    <property type="match status" value="1"/>
</dbReference>
<comment type="catalytic activity">
    <reaction evidence="9 11">
        <text>L-aspartyl-tRNA(Asn) + L-glutamine + ATP + H2O = L-asparaginyl-tRNA(Asn) + L-glutamate + ADP + phosphate + 2 H(+)</text>
        <dbReference type="Rhea" id="RHEA:14513"/>
        <dbReference type="Rhea" id="RHEA-COMP:9674"/>
        <dbReference type="Rhea" id="RHEA-COMP:9677"/>
        <dbReference type="ChEBI" id="CHEBI:15377"/>
        <dbReference type="ChEBI" id="CHEBI:15378"/>
        <dbReference type="ChEBI" id="CHEBI:29985"/>
        <dbReference type="ChEBI" id="CHEBI:30616"/>
        <dbReference type="ChEBI" id="CHEBI:43474"/>
        <dbReference type="ChEBI" id="CHEBI:58359"/>
        <dbReference type="ChEBI" id="CHEBI:78515"/>
        <dbReference type="ChEBI" id="CHEBI:78516"/>
        <dbReference type="ChEBI" id="CHEBI:456216"/>
    </reaction>
</comment>
<dbReference type="GO" id="GO:0006412">
    <property type="term" value="P:translation"/>
    <property type="evidence" value="ECO:0007669"/>
    <property type="project" value="UniProtKB-UniRule"/>
</dbReference>
<dbReference type="Gene3D" id="1.10.150.380">
    <property type="entry name" value="GatB domain, N-terminal subdomain"/>
    <property type="match status" value="1"/>
</dbReference>
<evidence type="ECO:0000256" key="9">
    <source>
        <dbReference type="ARBA" id="ARBA00047380"/>
    </source>
</evidence>
<feature type="domain" description="Asn/Gln amidotransferase" evidence="12">
    <location>
        <begin position="328"/>
        <end position="479"/>
    </location>
</feature>
<sequence length="485" mass="53283">MKWDVVIGLEIHVQLATKSKIFSGSSTQFGAAPNTQIDEVDMALPGTLPVVNRGAIEMATKFGLAIGAEIGRESVFERKNYFYADLPKGYQTTQLDKPIVGAGVVTVTLEDGSERNIRIHHAHLEEDAGKSIHTEIPGKTAIDLNRAGTPLIEIVTEPDISSAEEAVAFLRKIHSLITYIGISDGDMSQGSMRCDANVSVKPAGQEALGTRAEIKNINSFRFVEKAIKVETQRQIELIEDGGTVVQETRLYDSEKNETRSMRSKEVANDYRYFPCPDLLPIHIDDSFIEALRATLPELPDDKAERFVSDYQIPRYDALLIASDRLLSEYYEAVVEGCQQAKLAANWVMGELSAALNRDGISIAESRVSATHLAQLITRIDDGTLSSKIAKQVFETCWKDQLTPDEIIERDGLKQNSDSGALASMIDEVIANSAAQVANYSKAAADKRPKMLGYFVGQIMKASKGQANPKMVNELLVAKLNAFIEE</sequence>
<keyword evidence="6 11" id="KW-0067">ATP-binding</keyword>
<dbReference type="InterPro" id="IPR004413">
    <property type="entry name" value="GatB"/>
</dbReference>
<dbReference type="EMBL" id="REFJ01000004">
    <property type="protein sequence ID" value="RMA79460.1"/>
    <property type="molecule type" value="Genomic_DNA"/>
</dbReference>